<accession>A0ABX8TV48</accession>
<evidence type="ECO:0000313" key="2">
    <source>
        <dbReference type="EMBL" id="QYC39116.1"/>
    </source>
</evidence>
<protein>
    <recommendedName>
        <fullName evidence="1">Bacterial bifunctional deaminase-reductase C-terminal domain-containing protein</fullName>
    </recommendedName>
</protein>
<dbReference type="RefSeq" id="WP_020546793.1">
    <property type="nucleotide sequence ID" value="NZ_CP068985.1"/>
</dbReference>
<keyword evidence="3" id="KW-1185">Reference proteome</keyword>
<dbReference type="InterPro" id="IPR050765">
    <property type="entry name" value="Riboflavin_Biosynth_HTPR"/>
</dbReference>
<evidence type="ECO:0000259" key="1">
    <source>
        <dbReference type="Pfam" id="PF01872"/>
    </source>
</evidence>
<sequence>MRKLLLQVQVSADGYMAGPNGELDWLAYPWTDDLNEYVNALTANVDGIVLGRRLAEGFIPAWAAGPPGEDKESIDWMNRTPKTVISRTLKESPWENATVAGGDLAETISELKARPGGDLVVYGGGTLVASLAGADLIDEYHLLVNPTAIGGGMPVFPGRRELRLVSARPFGCGITGMHYEPAK</sequence>
<dbReference type="Gene3D" id="3.40.430.10">
    <property type="entry name" value="Dihydrofolate Reductase, subunit A"/>
    <property type="match status" value="1"/>
</dbReference>
<dbReference type="EMBL" id="CP068985">
    <property type="protein sequence ID" value="QYC39116.1"/>
    <property type="molecule type" value="Genomic_DNA"/>
</dbReference>
<dbReference type="PANTHER" id="PTHR38011:SF11">
    <property type="entry name" value="2,5-DIAMINO-6-RIBOSYLAMINO-4(3H)-PYRIMIDINONE 5'-PHOSPHATE REDUCTASE"/>
    <property type="match status" value="1"/>
</dbReference>
<dbReference type="Pfam" id="PF01872">
    <property type="entry name" value="RibD_C"/>
    <property type="match status" value="1"/>
</dbReference>
<feature type="domain" description="Bacterial bifunctional deaminase-reductase C-terminal" evidence="1">
    <location>
        <begin position="2"/>
        <end position="174"/>
    </location>
</feature>
<reference evidence="2 3" key="1">
    <citation type="journal article" date="2021" name="ACS Chem. Biol.">
        <title>Genomic-Led Discovery of a Novel Glycopeptide Antibiotic by Nonomuraea coxensis DSM 45129.</title>
        <authorList>
            <person name="Yushchuk O."/>
            <person name="Vior N.M."/>
            <person name="Andreo-Vidal A."/>
            <person name="Berini F."/>
            <person name="Ruckert C."/>
            <person name="Busche T."/>
            <person name="Binda E."/>
            <person name="Kalinowski J."/>
            <person name="Truman A.W."/>
            <person name="Marinelli F."/>
        </authorList>
    </citation>
    <scope>NUCLEOTIDE SEQUENCE [LARGE SCALE GENOMIC DNA]</scope>
    <source>
        <strain evidence="2 3">DSM 45129</strain>
    </source>
</reference>
<gene>
    <name evidence="2" type="ORF">Nocox_07455</name>
</gene>
<dbReference type="InterPro" id="IPR024072">
    <property type="entry name" value="DHFR-like_dom_sf"/>
</dbReference>
<evidence type="ECO:0000313" key="3">
    <source>
        <dbReference type="Proteomes" id="UP000824681"/>
    </source>
</evidence>
<dbReference type="PANTHER" id="PTHR38011">
    <property type="entry name" value="DIHYDROFOLATE REDUCTASE FAMILY PROTEIN (AFU_ORTHOLOGUE AFUA_8G06820)"/>
    <property type="match status" value="1"/>
</dbReference>
<dbReference type="SUPFAM" id="SSF53597">
    <property type="entry name" value="Dihydrofolate reductase-like"/>
    <property type="match status" value="1"/>
</dbReference>
<proteinExistence type="predicted"/>
<dbReference type="InterPro" id="IPR002734">
    <property type="entry name" value="RibDG_C"/>
</dbReference>
<organism evidence="2 3">
    <name type="scientific">Nonomuraea coxensis DSM 45129</name>
    <dbReference type="NCBI Taxonomy" id="1122611"/>
    <lineage>
        <taxon>Bacteria</taxon>
        <taxon>Bacillati</taxon>
        <taxon>Actinomycetota</taxon>
        <taxon>Actinomycetes</taxon>
        <taxon>Streptosporangiales</taxon>
        <taxon>Streptosporangiaceae</taxon>
        <taxon>Nonomuraea</taxon>
    </lineage>
</organism>
<dbReference type="Proteomes" id="UP000824681">
    <property type="component" value="Chromosome"/>
</dbReference>
<name>A0ABX8TV48_9ACTN</name>